<dbReference type="GO" id="GO:0005737">
    <property type="term" value="C:cytoplasm"/>
    <property type="evidence" value="ECO:0007669"/>
    <property type="project" value="UniProtKB-SubCell"/>
</dbReference>
<name>A0A914CBC7_9BILA</name>
<dbReference type="Pfam" id="PF25574">
    <property type="entry name" value="TPR_IMB1"/>
    <property type="match status" value="1"/>
</dbReference>
<protein>
    <submittedName>
        <fullName evidence="9">Importin N-terminal domain-containing protein</fullName>
    </submittedName>
</protein>
<evidence type="ECO:0000256" key="6">
    <source>
        <dbReference type="ARBA" id="ARBA00022927"/>
    </source>
</evidence>
<keyword evidence="8" id="KW-1185">Reference proteome</keyword>
<dbReference type="PANTHER" id="PTHR10527">
    <property type="entry name" value="IMPORTIN BETA"/>
    <property type="match status" value="1"/>
</dbReference>
<dbReference type="PROSITE" id="PS50166">
    <property type="entry name" value="IMPORTIN_B_NT"/>
    <property type="match status" value="1"/>
</dbReference>
<comment type="similarity">
    <text evidence="2">Belongs to the importin beta family. Importin beta-1 subfamily.</text>
</comment>
<dbReference type="AlphaFoldDB" id="A0A914CBC7"/>
<evidence type="ECO:0000256" key="2">
    <source>
        <dbReference type="ARBA" id="ARBA00010907"/>
    </source>
</evidence>
<dbReference type="Proteomes" id="UP000887540">
    <property type="component" value="Unplaced"/>
</dbReference>
<evidence type="ECO:0000313" key="8">
    <source>
        <dbReference type="Proteomes" id="UP000887540"/>
    </source>
</evidence>
<dbReference type="InterPro" id="IPR058584">
    <property type="entry name" value="IMB1_TNPO1-like_TPR"/>
</dbReference>
<dbReference type="GO" id="GO:0006606">
    <property type="term" value="P:protein import into nucleus"/>
    <property type="evidence" value="ECO:0007669"/>
    <property type="project" value="InterPro"/>
</dbReference>
<keyword evidence="3" id="KW-0813">Transport</keyword>
<dbReference type="SUPFAM" id="SSF48371">
    <property type="entry name" value="ARM repeat"/>
    <property type="match status" value="1"/>
</dbReference>
<keyword evidence="4" id="KW-0963">Cytoplasm</keyword>
<evidence type="ECO:0000256" key="3">
    <source>
        <dbReference type="ARBA" id="ARBA00022448"/>
    </source>
</evidence>
<dbReference type="InterPro" id="IPR016024">
    <property type="entry name" value="ARM-type_fold"/>
</dbReference>
<dbReference type="Gene3D" id="1.25.10.10">
    <property type="entry name" value="Leucine-rich Repeat Variant"/>
    <property type="match status" value="1"/>
</dbReference>
<feature type="domain" description="Importin N-terminal" evidence="7">
    <location>
        <begin position="22"/>
        <end position="102"/>
    </location>
</feature>
<dbReference type="InterPro" id="IPR040122">
    <property type="entry name" value="Importin_beta"/>
</dbReference>
<organism evidence="8 9">
    <name type="scientific">Acrobeloides nanus</name>
    <dbReference type="NCBI Taxonomy" id="290746"/>
    <lineage>
        <taxon>Eukaryota</taxon>
        <taxon>Metazoa</taxon>
        <taxon>Ecdysozoa</taxon>
        <taxon>Nematoda</taxon>
        <taxon>Chromadorea</taxon>
        <taxon>Rhabditida</taxon>
        <taxon>Tylenchina</taxon>
        <taxon>Cephalobomorpha</taxon>
        <taxon>Cephaloboidea</taxon>
        <taxon>Cephalobidae</taxon>
        <taxon>Acrobeloides</taxon>
    </lineage>
</organism>
<keyword evidence="5" id="KW-0677">Repeat</keyword>
<dbReference type="FunFam" id="1.25.10.10:FF:000027">
    <property type="entry name" value="Importin subunit beta-1"/>
    <property type="match status" value="1"/>
</dbReference>
<evidence type="ECO:0000313" key="9">
    <source>
        <dbReference type="WBParaSite" id="ACRNAN_Path_788.g2980.t1"/>
    </source>
</evidence>
<dbReference type="SMART" id="SM00913">
    <property type="entry name" value="IBN_N"/>
    <property type="match status" value="1"/>
</dbReference>
<dbReference type="WBParaSite" id="ACRNAN_Path_788.g2980.t1">
    <property type="protein sequence ID" value="ACRNAN_Path_788.g2980.t1"/>
    <property type="gene ID" value="ACRNAN_Path_788.g2980"/>
</dbReference>
<reference evidence="9" key="1">
    <citation type="submission" date="2022-11" db="UniProtKB">
        <authorList>
            <consortium name="WormBaseParasite"/>
        </authorList>
    </citation>
    <scope>IDENTIFICATION</scope>
</reference>
<dbReference type="InterPro" id="IPR011989">
    <property type="entry name" value="ARM-like"/>
</dbReference>
<evidence type="ECO:0000259" key="7">
    <source>
        <dbReference type="PROSITE" id="PS50166"/>
    </source>
</evidence>
<evidence type="ECO:0000256" key="5">
    <source>
        <dbReference type="ARBA" id="ARBA00022737"/>
    </source>
</evidence>
<keyword evidence="6" id="KW-0653">Protein transport</keyword>
<dbReference type="GO" id="GO:0031267">
    <property type="term" value="F:small GTPase binding"/>
    <property type="evidence" value="ECO:0007669"/>
    <property type="project" value="InterPro"/>
</dbReference>
<evidence type="ECO:0000256" key="1">
    <source>
        <dbReference type="ARBA" id="ARBA00004496"/>
    </source>
</evidence>
<sequence>MSELVQILEKTVSGVPTDQTAALEFLKQAATNNFPEFLKQLSVVLASTETVHYVRQAAGLQLKNVLVAKEEETKSIFKERWIALPADVRQVVKENVIRALGTETTRPSIAAQCINAIAGIEFVYEQWLNSIDILMSNVTNPSSTEKLKESSLEALGYMCQDIISPAIEAKANPILTAIVHGMRKEEPSDHVRLAATNAMLNALELTKQNFENPDERNIIMQVICEATQAPHSQIRVTALQCLVKIMSLYYNFMEQYMLRALFPITVEAMKNETDEIALQGIEFWSNVCEEELNLAAEAEEAQEQGIAPQHVSRHYAKGALPHILPILTQTLTKQDEDDEDEWIPAKAAAVCITLLAQCTQDAIVEQILPFITQHFGNDNWHYREAAIMAFGSILEGPSAQILHKLVEQAIMPLIGTLNDAHAAVRDTAVWAIGRICDTCADLVTRPETLQSLIPALFTALHQEPRVAFNVCWAISSLAKAAYQVAAEQGTDENGEPATYILSSVFQQMVDELIKTTDRTDANTANLRIAGYEALMELIKNSPQDCYAVVQQTTLIVLKKLEQLLNIEHSLVSASDKAQLRDLQSLLCATLQSVLRKMHREDVPAISDPIMAGLLQIMQRCVGKESGGVMEDALVAVTELITVMGVQFGKYMDQFKPFLLAGLINYEDPQVCLAAIGVLSDLCRAFEGQIFPLMDEFMAHLLKILENTTVKRTVKPHALGCFGDIAIALGANFARYLNTTMDWLVNAASAAQISNPDDIDQIEYVELLREHCIAGFTGIVNALRGQNELALLLPHVQNMVQLIDMVARSGSLSSESLQASACGLIGDLVTSVGQPILPIVETEPILQMLQKCRRSKHNKAKTLAQWTTREISRVKKQV</sequence>
<dbReference type="InterPro" id="IPR001494">
    <property type="entry name" value="Importin-beta_N"/>
</dbReference>
<accession>A0A914CBC7</accession>
<dbReference type="Pfam" id="PF03810">
    <property type="entry name" value="IBN_N"/>
    <property type="match status" value="1"/>
</dbReference>
<evidence type="ECO:0000256" key="4">
    <source>
        <dbReference type="ARBA" id="ARBA00022490"/>
    </source>
</evidence>
<comment type="subcellular location">
    <subcellularLocation>
        <location evidence="1">Cytoplasm</location>
    </subcellularLocation>
</comment>
<proteinExistence type="inferred from homology"/>
<dbReference type="Pfam" id="PF13513">
    <property type="entry name" value="HEAT_EZ"/>
    <property type="match status" value="1"/>
</dbReference>